<gene>
    <name evidence="1" type="ORF">ACGFYS_10455</name>
</gene>
<reference evidence="1 2" key="1">
    <citation type="submission" date="2024-10" db="EMBL/GenBank/DDBJ databases">
        <title>The Natural Products Discovery Center: Release of the First 8490 Sequenced Strains for Exploring Actinobacteria Biosynthetic Diversity.</title>
        <authorList>
            <person name="Kalkreuter E."/>
            <person name="Kautsar S.A."/>
            <person name="Yang D."/>
            <person name="Bader C.D."/>
            <person name="Teijaro C.N."/>
            <person name="Fluegel L."/>
            <person name="Davis C.M."/>
            <person name="Simpson J.R."/>
            <person name="Lauterbach L."/>
            <person name="Steele A.D."/>
            <person name="Gui C."/>
            <person name="Meng S."/>
            <person name="Li G."/>
            <person name="Viehrig K."/>
            <person name="Ye F."/>
            <person name="Su P."/>
            <person name="Kiefer A.F."/>
            <person name="Nichols A."/>
            <person name="Cepeda A.J."/>
            <person name="Yan W."/>
            <person name="Fan B."/>
            <person name="Jiang Y."/>
            <person name="Adhikari A."/>
            <person name="Zheng C.-J."/>
            <person name="Schuster L."/>
            <person name="Cowan T.M."/>
            <person name="Smanski M.J."/>
            <person name="Chevrette M.G."/>
            <person name="De Carvalho L.P.S."/>
            <person name="Shen B."/>
        </authorList>
    </citation>
    <scope>NUCLEOTIDE SEQUENCE [LARGE SCALE GENOMIC DNA]</scope>
    <source>
        <strain evidence="1 2">NPDC048229</strain>
    </source>
</reference>
<dbReference type="EMBL" id="JBICZW010000005">
    <property type="protein sequence ID" value="MFG3189353.1"/>
    <property type="molecule type" value="Genomic_DNA"/>
</dbReference>
<comment type="caution">
    <text evidence="1">The sequence shown here is derived from an EMBL/GenBank/DDBJ whole genome shotgun (WGS) entry which is preliminary data.</text>
</comment>
<keyword evidence="2" id="KW-1185">Reference proteome</keyword>
<proteinExistence type="predicted"/>
<dbReference type="Proteomes" id="UP001604282">
    <property type="component" value="Unassembled WGS sequence"/>
</dbReference>
<evidence type="ECO:0000313" key="2">
    <source>
        <dbReference type="Proteomes" id="UP001604282"/>
    </source>
</evidence>
<evidence type="ECO:0000313" key="1">
    <source>
        <dbReference type="EMBL" id="MFG3189353.1"/>
    </source>
</evidence>
<organism evidence="1 2">
    <name type="scientific">Streptomyces omiyaensis</name>
    <dbReference type="NCBI Taxonomy" id="68247"/>
    <lineage>
        <taxon>Bacteria</taxon>
        <taxon>Bacillati</taxon>
        <taxon>Actinomycetota</taxon>
        <taxon>Actinomycetes</taxon>
        <taxon>Kitasatosporales</taxon>
        <taxon>Streptomycetaceae</taxon>
        <taxon>Streptomyces</taxon>
    </lineage>
</organism>
<name>A0ABW7BQE2_9ACTN</name>
<protein>
    <submittedName>
        <fullName evidence="1">Uncharacterized protein</fullName>
    </submittedName>
</protein>
<sequence>MIAPHGFRGRTPLRTAVSVEAHRRHAAVGAEDRAHRSEQAEEALPRLLAAAAPGLR</sequence>
<accession>A0ABW7BQE2</accession>
<dbReference type="RefSeq" id="WP_392880961.1">
    <property type="nucleotide sequence ID" value="NZ_JBICZW010000005.1"/>
</dbReference>